<feature type="compositionally biased region" description="Basic and acidic residues" evidence="1">
    <location>
        <begin position="9"/>
        <end position="27"/>
    </location>
</feature>
<comment type="caution">
    <text evidence="3">The sequence shown here is derived from an EMBL/GenBank/DDBJ whole genome shotgun (WGS) entry which is preliminary data.</text>
</comment>
<dbReference type="InterPro" id="IPR003959">
    <property type="entry name" value="ATPase_AAA_core"/>
</dbReference>
<feature type="domain" description="ATPase AAA-type core" evidence="2">
    <location>
        <begin position="230"/>
        <end position="304"/>
    </location>
</feature>
<name>A0A8H7VTN0_9FUNG</name>
<dbReference type="GO" id="GO:0016887">
    <property type="term" value="F:ATP hydrolysis activity"/>
    <property type="evidence" value="ECO:0007669"/>
    <property type="project" value="InterPro"/>
</dbReference>
<feature type="region of interest" description="Disordered" evidence="1">
    <location>
        <begin position="1"/>
        <end position="72"/>
    </location>
</feature>
<dbReference type="InterPro" id="IPR027417">
    <property type="entry name" value="P-loop_NTPase"/>
</dbReference>
<dbReference type="Pfam" id="PF00004">
    <property type="entry name" value="AAA"/>
    <property type="match status" value="1"/>
</dbReference>
<dbReference type="AlphaFoldDB" id="A0A8H7VTN0"/>
<evidence type="ECO:0000313" key="3">
    <source>
        <dbReference type="EMBL" id="KAG2228368.1"/>
    </source>
</evidence>
<proteinExistence type="predicted"/>
<dbReference type="Proteomes" id="UP000613177">
    <property type="component" value="Unassembled WGS sequence"/>
</dbReference>
<reference evidence="3" key="1">
    <citation type="submission" date="2021-01" db="EMBL/GenBank/DDBJ databases">
        <title>Metabolic potential, ecology and presence of endohyphal bacteria is reflected in genomic diversity of Mucoromycotina.</title>
        <authorList>
            <person name="Muszewska A."/>
            <person name="Okrasinska A."/>
            <person name="Steczkiewicz K."/>
            <person name="Drgas O."/>
            <person name="Orlowska M."/>
            <person name="Perlinska-Lenart U."/>
            <person name="Aleksandrzak-Piekarczyk T."/>
            <person name="Szatraj K."/>
            <person name="Zielenkiewicz U."/>
            <person name="Pilsyk S."/>
            <person name="Malc E."/>
            <person name="Mieczkowski P."/>
            <person name="Kruszewska J.S."/>
            <person name="Biernat P."/>
            <person name="Pawlowska J."/>
        </authorList>
    </citation>
    <scope>NUCLEOTIDE SEQUENCE</scope>
    <source>
        <strain evidence="3">WA0000018081</strain>
    </source>
</reference>
<sequence>MSKSIPKRSIKDHFAVVPKEPKKEIKMHPMFLKKPKVEEKVSSSSQPEPTKLKATPEPIKATPEPIKATPEPIKAISEPIKTTVPEPIKSVKSLPTKARKRRPQTQTTKFDTHDYFIRQKLKRESQRSQPKRFTAHTRPLDREAIEKRMNQEYPRWKKDVRCQTFFDNMMLDNNNRKVMWCDKYRPDRVEGLLGFVPDFEYLRDWLNALKIQKDTSKKQTLGDEQVYNVILMVGGHGTGKTAAAYTAAKETGYTVFEINSSTRRAGKDVARLVGEMTASHLVRFDHQAKKRKKGETIIMRDTVKKPKKIDISMHFKRMLTMASKETIEKDEVVVVEPKKEENDIVMVDAVVDDDDDEEPAPSCDTIIKDQHKQSLVLLEEVDILFEEDKGFWPAVIELCHKSKRPIIMTCNGKNIYIYKNIYKDTYKEKGHVHVDSSQIPFDHLNVQSTIYLDEPEKESLLPYLQLICYSENGIVEPYDLEFLCELYHYDTRKMIDTLQLWLDNDNRHLFAKVMGFNDLLNNDDSDGLLLLMDRLKGSSGQTKELCIKYYKQEKKQDGEKEEVMGIESIYKMMESAAYADAWVGLTPKQRHQVSNNNIYDDKVDMMNNNSLFIYKNPSNLDRCELGEIIENSISVMNLPCTSNNLSAWEHLCDQRLNECIEIVSPLLNYPLMNEKLIMMEYMPNIRSMCIFDQGVAGKGRTARSRKKIRYIKLDEDSRHEINWQQI</sequence>
<evidence type="ECO:0000259" key="2">
    <source>
        <dbReference type="Pfam" id="PF00004"/>
    </source>
</evidence>
<organism evidence="3 4">
    <name type="scientific">Thamnidium elegans</name>
    <dbReference type="NCBI Taxonomy" id="101142"/>
    <lineage>
        <taxon>Eukaryota</taxon>
        <taxon>Fungi</taxon>
        <taxon>Fungi incertae sedis</taxon>
        <taxon>Mucoromycota</taxon>
        <taxon>Mucoromycotina</taxon>
        <taxon>Mucoromycetes</taxon>
        <taxon>Mucorales</taxon>
        <taxon>Mucorineae</taxon>
        <taxon>Mucoraceae</taxon>
        <taxon>Thamnidium</taxon>
    </lineage>
</organism>
<dbReference type="EMBL" id="JAEPRE010000541">
    <property type="protein sequence ID" value="KAG2228368.1"/>
    <property type="molecule type" value="Genomic_DNA"/>
</dbReference>
<dbReference type="GO" id="GO:0003677">
    <property type="term" value="F:DNA binding"/>
    <property type="evidence" value="ECO:0007669"/>
    <property type="project" value="TreeGrafter"/>
</dbReference>
<dbReference type="GO" id="GO:0005634">
    <property type="term" value="C:nucleus"/>
    <property type="evidence" value="ECO:0007669"/>
    <property type="project" value="TreeGrafter"/>
</dbReference>
<evidence type="ECO:0000256" key="1">
    <source>
        <dbReference type="SAM" id="MobiDB-lite"/>
    </source>
</evidence>
<gene>
    <name evidence="3" type="ORF">INT48_005037</name>
</gene>
<keyword evidence="4" id="KW-1185">Reference proteome</keyword>
<dbReference type="PANTHER" id="PTHR23389:SF21">
    <property type="entry name" value="ATPASE FAMILY AAA DOMAIN-CONTAINING PROTEIN 5"/>
    <property type="match status" value="1"/>
</dbReference>
<dbReference type="PANTHER" id="PTHR23389">
    <property type="entry name" value="CHROMOSOME TRANSMISSION FIDELITY FACTOR 18"/>
    <property type="match status" value="1"/>
</dbReference>
<evidence type="ECO:0000313" key="4">
    <source>
        <dbReference type="Proteomes" id="UP000613177"/>
    </source>
</evidence>
<dbReference type="Gene3D" id="3.40.50.300">
    <property type="entry name" value="P-loop containing nucleotide triphosphate hydrolases"/>
    <property type="match status" value="1"/>
</dbReference>
<accession>A0A8H7VTN0</accession>
<dbReference type="GO" id="GO:0005524">
    <property type="term" value="F:ATP binding"/>
    <property type="evidence" value="ECO:0007669"/>
    <property type="project" value="InterPro"/>
</dbReference>
<dbReference type="SUPFAM" id="SSF52540">
    <property type="entry name" value="P-loop containing nucleoside triphosphate hydrolases"/>
    <property type="match status" value="1"/>
</dbReference>
<protein>
    <recommendedName>
        <fullName evidence="2">ATPase AAA-type core domain-containing protein</fullName>
    </recommendedName>
</protein>